<dbReference type="Gene3D" id="3.10.450.50">
    <property type="match status" value="1"/>
</dbReference>
<sequence>MSATPAESIAAVERSPQAAGAHDREGWVAVFAADARVEDPVGSRPHRGRAQIERFYDTFIGPRAITFHRGGDVVFGSTVIRDVTVEVRMGPSVAMLIPAFLRYDLDDSLRISRLQAFWELPAMMWQFARNGLRAVPAGMQLSRALLRNQKLAGTVGFLSGFLGTTVRGKQHVGRLLDDACAGDQVAVKRRLANALSVTRGDDERIGTSELVALLHGARWDGMIRAGHCVAARVHRDGCRLVLFADVETRPVRIRAVRVFADEQWT</sequence>
<dbReference type="RefSeq" id="WP_140692756.1">
    <property type="nucleotide sequence ID" value="NZ_RCZG01000005.1"/>
</dbReference>
<dbReference type="SUPFAM" id="SSF54427">
    <property type="entry name" value="NTF2-like"/>
    <property type="match status" value="1"/>
</dbReference>
<dbReference type="Proteomes" id="UP000320095">
    <property type="component" value="Unassembled WGS sequence"/>
</dbReference>
<dbReference type="EMBL" id="RCZG01000005">
    <property type="protein sequence ID" value="TPG33852.1"/>
    <property type="molecule type" value="Genomic_DNA"/>
</dbReference>
<protein>
    <recommendedName>
        <fullName evidence="1">SnoaL-like domain-containing protein</fullName>
    </recommendedName>
</protein>
<accession>A0A502EA96</accession>
<dbReference type="Pfam" id="PF12680">
    <property type="entry name" value="SnoaL_2"/>
    <property type="match status" value="1"/>
</dbReference>
<gene>
    <name evidence="2" type="ORF">EAH80_16165</name>
</gene>
<evidence type="ECO:0000313" key="3">
    <source>
        <dbReference type="Proteomes" id="UP000320095"/>
    </source>
</evidence>
<name>A0A502EA96_9MYCO</name>
<dbReference type="InterPro" id="IPR037401">
    <property type="entry name" value="SnoaL-like"/>
</dbReference>
<organism evidence="2 3">
    <name type="scientific">Mycolicibacterium hodleri</name>
    <dbReference type="NCBI Taxonomy" id="49897"/>
    <lineage>
        <taxon>Bacteria</taxon>
        <taxon>Bacillati</taxon>
        <taxon>Actinomycetota</taxon>
        <taxon>Actinomycetes</taxon>
        <taxon>Mycobacteriales</taxon>
        <taxon>Mycobacteriaceae</taxon>
        <taxon>Mycolicibacterium</taxon>
    </lineage>
</organism>
<comment type="caution">
    <text evidence="2">The sequence shown here is derived from an EMBL/GenBank/DDBJ whole genome shotgun (WGS) entry which is preliminary data.</text>
</comment>
<dbReference type="InterPro" id="IPR032710">
    <property type="entry name" value="NTF2-like_dom_sf"/>
</dbReference>
<evidence type="ECO:0000259" key="1">
    <source>
        <dbReference type="Pfam" id="PF12680"/>
    </source>
</evidence>
<keyword evidence="3" id="KW-1185">Reference proteome</keyword>
<feature type="domain" description="SnoaL-like" evidence="1">
    <location>
        <begin position="12"/>
        <end position="94"/>
    </location>
</feature>
<evidence type="ECO:0000313" key="2">
    <source>
        <dbReference type="EMBL" id="TPG33852.1"/>
    </source>
</evidence>
<dbReference type="AlphaFoldDB" id="A0A502EA96"/>
<dbReference type="OrthoDB" id="5735022at2"/>
<proteinExistence type="predicted"/>
<reference evidence="2 3" key="1">
    <citation type="journal article" date="2019" name="Environ. Microbiol.">
        <title>Species interactions and distinct microbial communities in high Arctic permafrost affected cryosols are associated with the CH4 and CO2 gas fluxes.</title>
        <authorList>
            <person name="Altshuler I."/>
            <person name="Hamel J."/>
            <person name="Turney S."/>
            <person name="Magnuson E."/>
            <person name="Levesque R."/>
            <person name="Greer C."/>
            <person name="Whyte L.G."/>
        </authorList>
    </citation>
    <scope>NUCLEOTIDE SEQUENCE [LARGE SCALE GENOMIC DNA]</scope>
    <source>
        <strain evidence="2 3">S5.20</strain>
    </source>
</reference>